<dbReference type="PANTHER" id="PTHR36698">
    <property type="entry name" value="BLL5892 PROTEIN"/>
    <property type="match status" value="1"/>
</dbReference>
<comment type="caution">
    <text evidence="2">The sequence shown here is derived from an EMBL/GenBank/DDBJ whole genome shotgun (WGS) entry which is preliminary data.</text>
</comment>
<organism evidence="2 3">
    <name type="scientific">Aromatoleum toluvorans</name>
    <dbReference type="NCBI Taxonomy" id="92002"/>
    <lineage>
        <taxon>Bacteria</taxon>
        <taxon>Pseudomonadati</taxon>
        <taxon>Pseudomonadota</taxon>
        <taxon>Betaproteobacteria</taxon>
        <taxon>Rhodocyclales</taxon>
        <taxon>Rhodocyclaceae</taxon>
        <taxon>Aromatoleum</taxon>
    </lineage>
</organism>
<keyword evidence="3" id="KW-1185">Reference proteome</keyword>
<name>A0ABX1PY04_9RHOO</name>
<evidence type="ECO:0000313" key="2">
    <source>
        <dbReference type="EMBL" id="NMG43119.1"/>
    </source>
</evidence>
<dbReference type="EMBL" id="WTVN01000005">
    <property type="protein sequence ID" value="NMG43119.1"/>
    <property type="molecule type" value="Genomic_DNA"/>
</dbReference>
<gene>
    <name evidence="2" type="ORF">GPA22_05165</name>
</gene>
<dbReference type="Proteomes" id="UP000623795">
    <property type="component" value="Unassembled WGS sequence"/>
</dbReference>
<dbReference type="RefSeq" id="WP_169255033.1">
    <property type="nucleotide sequence ID" value="NZ_WTVN01000005.1"/>
</dbReference>
<reference evidence="2 3" key="1">
    <citation type="submission" date="2019-12" db="EMBL/GenBank/DDBJ databases">
        <title>Comparative genomics gives insights into the taxonomy of the Azoarcus-Aromatoleum group and reveals separate origins of nif in the plant-associated Azoarcus and non-plant-associated Aromatoleum sub-groups.</title>
        <authorList>
            <person name="Lafos M."/>
            <person name="Maluk M."/>
            <person name="Batista M."/>
            <person name="Junghare M."/>
            <person name="Carmona M."/>
            <person name="Faoro H."/>
            <person name="Cruz L.M."/>
            <person name="Battistoni F."/>
            <person name="De Souza E."/>
            <person name="Pedrosa F."/>
            <person name="Chen W.-M."/>
            <person name="Poole P.S."/>
            <person name="Dixon R.A."/>
            <person name="James E.K."/>
        </authorList>
    </citation>
    <scope>NUCLEOTIDE SEQUENCE [LARGE SCALE GENOMIC DNA]</scope>
    <source>
        <strain evidence="2 3">Td21</strain>
    </source>
</reference>
<accession>A0ABX1PY04</accession>
<feature type="domain" description="Mce/MlaD" evidence="1">
    <location>
        <begin position="44"/>
        <end position="115"/>
    </location>
</feature>
<protein>
    <submittedName>
        <fullName evidence="2">MCE family protein</fullName>
    </submittedName>
</protein>
<proteinExistence type="predicted"/>
<dbReference type="Pfam" id="PF02470">
    <property type="entry name" value="MlaD"/>
    <property type="match status" value="1"/>
</dbReference>
<dbReference type="PANTHER" id="PTHR36698:SF3">
    <property type="entry name" value="ABC-TYPE TRANSPORT AUXILIARY LIPOPROTEIN COMPONENT DOMAIN-CONTAINING PROTEIN"/>
    <property type="match status" value="1"/>
</dbReference>
<evidence type="ECO:0000313" key="3">
    <source>
        <dbReference type="Proteomes" id="UP000623795"/>
    </source>
</evidence>
<dbReference type="InterPro" id="IPR003399">
    <property type="entry name" value="Mce/MlaD"/>
</dbReference>
<sequence length="303" mass="32406">MKLDAESKARIAFAVFLLLLAAGGLGWYLLSAARYTLYQIRTNDPVSGLIPDAPVEYHGVDVGKVERVDLVDARSIRVVLAVRADAPVSAATVATITSRGVATRGFTGYVYIALEDAGTASGPLVARPGEPYPTIPTTASKSMSLDLLISQLNDNVQSLTGLVHGLLDRDTIAALKESADNLRQVTKTLADNNARLNTLIANGEAASRRLQPLLQSSQHTIDSLQPLVRSSQDLVATMQPLVRSSRDTVDALQLQLVPQAYRVLTQLDELTVSLDGIADKVSRDPISVIRGAPARRPGPGERP</sequence>
<evidence type="ECO:0000259" key="1">
    <source>
        <dbReference type="Pfam" id="PF02470"/>
    </source>
</evidence>